<evidence type="ECO:0000256" key="1">
    <source>
        <dbReference type="SAM" id="MobiDB-lite"/>
    </source>
</evidence>
<dbReference type="AlphaFoldDB" id="A0A7R8Z223"/>
<feature type="compositionally biased region" description="Low complexity" evidence="1">
    <location>
        <begin position="147"/>
        <end position="158"/>
    </location>
</feature>
<gene>
    <name evidence="2" type="ORF">HERILL_LOCUS14905</name>
</gene>
<dbReference type="EMBL" id="LR899014">
    <property type="protein sequence ID" value="CAD7092553.1"/>
    <property type="molecule type" value="Genomic_DNA"/>
</dbReference>
<reference evidence="2 3" key="1">
    <citation type="submission" date="2020-11" db="EMBL/GenBank/DDBJ databases">
        <authorList>
            <person name="Wallbank WR R."/>
            <person name="Pardo Diaz C."/>
            <person name="Kozak K."/>
            <person name="Martin S."/>
            <person name="Jiggins C."/>
            <person name="Moest M."/>
            <person name="Warren A I."/>
            <person name="Generalovic N T."/>
            <person name="Byers J.R.P. K."/>
            <person name="Montejo-Kovacevich G."/>
            <person name="Yen C E."/>
        </authorList>
    </citation>
    <scope>NUCLEOTIDE SEQUENCE [LARGE SCALE GENOMIC DNA]</scope>
</reference>
<proteinExistence type="predicted"/>
<protein>
    <submittedName>
        <fullName evidence="2">Uncharacterized protein</fullName>
    </submittedName>
</protein>
<organism evidence="2 3">
    <name type="scientific">Hermetia illucens</name>
    <name type="common">Black soldier fly</name>
    <dbReference type="NCBI Taxonomy" id="343691"/>
    <lineage>
        <taxon>Eukaryota</taxon>
        <taxon>Metazoa</taxon>
        <taxon>Ecdysozoa</taxon>
        <taxon>Arthropoda</taxon>
        <taxon>Hexapoda</taxon>
        <taxon>Insecta</taxon>
        <taxon>Pterygota</taxon>
        <taxon>Neoptera</taxon>
        <taxon>Endopterygota</taxon>
        <taxon>Diptera</taxon>
        <taxon>Brachycera</taxon>
        <taxon>Stratiomyomorpha</taxon>
        <taxon>Stratiomyidae</taxon>
        <taxon>Hermetiinae</taxon>
        <taxon>Hermetia</taxon>
    </lineage>
</organism>
<accession>A0A7R8Z223</accession>
<feature type="region of interest" description="Disordered" evidence="1">
    <location>
        <begin position="144"/>
        <end position="164"/>
    </location>
</feature>
<name>A0A7R8Z223_HERIL</name>
<evidence type="ECO:0000313" key="2">
    <source>
        <dbReference type="EMBL" id="CAD7092553.1"/>
    </source>
</evidence>
<evidence type="ECO:0000313" key="3">
    <source>
        <dbReference type="Proteomes" id="UP000594454"/>
    </source>
</evidence>
<dbReference type="Proteomes" id="UP000594454">
    <property type="component" value="Chromosome 6"/>
</dbReference>
<keyword evidence="3" id="KW-1185">Reference proteome</keyword>
<sequence length="183" mass="20285">MKKDDMVAKHFAQSKVSGDSFNEMARCCNGLVNTISDKSDWRNIERMTTSLDKKLMTIINSNQAIEFANLPTAGNYRNNSQTELLNKVLKKVESIETSYNSILDKIDSFSSPADNAISNPLTTVPVLDIFPNTSNKNAVTVTSVAHPSKPASSTSKASFVAQPRSLSPKQQMLRFGTYWSREE</sequence>
<dbReference type="InParanoid" id="A0A7R8Z223"/>